<organism evidence="7 8">
    <name type="scientific">Amylibacter marinus</name>
    <dbReference type="NCBI Taxonomy" id="1475483"/>
    <lineage>
        <taxon>Bacteria</taxon>
        <taxon>Pseudomonadati</taxon>
        <taxon>Pseudomonadota</taxon>
        <taxon>Alphaproteobacteria</taxon>
        <taxon>Rhodobacterales</taxon>
        <taxon>Paracoccaceae</taxon>
        <taxon>Amylibacter</taxon>
    </lineage>
</organism>
<dbReference type="RefSeq" id="WP_284377497.1">
    <property type="nucleotide sequence ID" value="NZ_BSNN01000004.1"/>
</dbReference>
<dbReference type="EMBL" id="BSNN01000004">
    <property type="protein sequence ID" value="GLQ35266.1"/>
    <property type="molecule type" value="Genomic_DNA"/>
</dbReference>
<keyword evidence="3 5" id="KW-0460">Magnesium</keyword>
<evidence type="ECO:0000256" key="4">
    <source>
        <dbReference type="ARBA" id="ARBA00023235"/>
    </source>
</evidence>
<keyword evidence="2 5" id="KW-0479">Metal-binding</keyword>
<dbReference type="PANTHER" id="PTHR48080">
    <property type="entry name" value="D-GALACTONATE DEHYDRATASE-RELATED"/>
    <property type="match status" value="1"/>
</dbReference>
<dbReference type="InterPro" id="IPR029065">
    <property type="entry name" value="Enolase_C-like"/>
</dbReference>
<dbReference type="InterPro" id="IPR029017">
    <property type="entry name" value="Enolase-like_N"/>
</dbReference>
<dbReference type="InterPro" id="IPR013341">
    <property type="entry name" value="Mandelate_racemase_N_dom"/>
</dbReference>
<keyword evidence="8" id="KW-1185">Reference proteome</keyword>
<dbReference type="Gene3D" id="3.30.390.10">
    <property type="entry name" value="Enolase-like, N-terminal domain"/>
    <property type="match status" value="1"/>
</dbReference>
<evidence type="ECO:0000259" key="6">
    <source>
        <dbReference type="SMART" id="SM00922"/>
    </source>
</evidence>
<dbReference type="SUPFAM" id="SSF51604">
    <property type="entry name" value="Enolase C-terminal domain-like"/>
    <property type="match status" value="1"/>
</dbReference>
<proteinExistence type="inferred from homology"/>
<dbReference type="SMART" id="SM00922">
    <property type="entry name" value="MR_MLE"/>
    <property type="match status" value="1"/>
</dbReference>
<evidence type="ECO:0000256" key="3">
    <source>
        <dbReference type="ARBA" id="ARBA00022842"/>
    </source>
</evidence>
<evidence type="ECO:0000313" key="8">
    <source>
        <dbReference type="Proteomes" id="UP001156694"/>
    </source>
</evidence>
<dbReference type="EC" id="5.1.1.-" evidence="5"/>
<keyword evidence="4 5" id="KW-0413">Isomerase</keyword>
<comment type="caution">
    <text evidence="7">The sequence shown here is derived from an EMBL/GenBank/DDBJ whole genome shotgun (WGS) entry which is preliminary data.</text>
</comment>
<dbReference type="Gene3D" id="3.20.20.120">
    <property type="entry name" value="Enolase-like C-terminal domain"/>
    <property type="match status" value="1"/>
</dbReference>
<dbReference type="InterPro" id="IPR034603">
    <property type="entry name" value="Dipeptide_epimerase"/>
</dbReference>
<feature type="domain" description="Mandelate racemase/muconate lactonizing enzyme C-terminal" evidence="6">
    <location>
        <begin position="125"/>
        <end position="217"/>
    </location>
</feature>
<dbReference type="CDD" id="cd03319">
    <property type="entry name" value="L-Ala-DL-Glu_epimerase"/>
    <property type="match status" value="1"/>
</dbReference>
<dbReference type="SUPFAM" id="SSF54826">
    <property type="entry name" value="Enolase N-terminal domain-like"/>
    <property type="match status" value="1"/>
</dbReference>
<name>A0ABQ5VV16_9RHOB</name>
<evidence type="ECO:0000256" key="5">
    <source>
        <dbReference type="RuleBase" id="RU366006"/>
    </source>
</evidence>
<comment type="similarity">
    <text evidence="1 5">Belongs to the mandelate racemase/muconate lactonizing enzyme family.</text>
</comment>
<dbReference type="PANTHER" id="PTHR48080:SF3">
    <property type="entry name" value="ENOLASE SUPERFAMILY MEMBER DDB_G0284701"/>
    <property type="match status" value="1"/>
</dbReference>
<evidence type="ECO:0000256" key="2">
    <source>
        <dbReference type="ARBA" id="ARBA00022723"/>
    </source>
</evidence>
<gene>
    <name evidence="7" type="ORF">GCM10007939_15490</name>
</gene>
<reference evidence="8" key="1">
    <citation type="journal article" date="2019" name="Int. J. Syst. Evol. Microbiol.">
        <title>The Global Catalogue of Microorganisms (GCM) 10K type strain sequencing project: providing services to taxonomists for standard genome sequencing and annotation.</title>
        <authorList>
            <consortium name="The Broad Institute Genomics Platform"/>
            <consortium name="The Broad Institute Genome Sequencing Center for Infectious Disease"/>
            <person name="Wu L."/>
            <person name="Ma J."/>
        </authorList>
    </citation>
    <scope>NUCLEOTIDE SEQUENCE [LARGE SCALE GENOMIC DNA]</scope>
    <source>
        <strain evidence="8">NBRC 110140</strain>
    </source>
</reference>
<dbReference type="Pfam" id="PF13378">
    <property type="entry name" value="MR_MLE_C"/>
    <property type="match status" value="1"/>
</dbReference>
<comment type="cofactor">
    <cofactor evidence="5">
        <name>Mg(2+)</name>
        <dbReference type="ChEBI" id="CHEBI:18420"/>
    </cofactor>
    <text evidence="5">Binds 1 Mg(2+) ion per subunit.</text>
</comment>
<dbReference type="SFLD" id="SFLDS00001">
    <property type="entry name" value="Enolase"/>
    <property type="match status" value="1"/>
</dbReference>
<dbReference type="SFLD" id="SFLDF00010">
    <property type="entry name" value="dipeptide_epimerase"/>
    <property type="match status" value="1"/>
</dbReference>
<dbReference type="Pfam" id="PF02746">
    <property type="entry name" value="MR_MLE_N"/>
    <property type="match status" value="1"/>
</dbReference>
<accession>A0ABQ5VV16</accession>
<dbReference type="Proteomes" id="UP001156694">
    <property type="component" value="Unassembled WGS sequence"/>
</dbReference>
<evidence type="ECO:0000313" key="7">
    <source>
        <dbReference type="EMBL" id="GLQ35266.1"/>
    </source>
</evidence>
<evidence type="ECO:0000256" key="1">
    <source>
        <dbReference type="ARBA" id="ARBA00008031"/>
    </source>
</evidence>
<dbReference type="InterPro" id="IPR036849">
    <property type="entry name" value="Enolase-like_C_sf"/>
</dbReference>
<dbReference type="NCBIfam" id="NF042940">
    <property type="entry name" value="racemase_DgcA"/>
    <property type="match status" value="1"/>
</dbReference>
<dbReference type="SFLD" id="SFLDG00180">
    <property type="entry name" value="muconate_cycloisomerase"/>
    <property type="match status" value="1"/>
</dbReference>
<sequence>MKISVTHDAFQLAQVFTISRGSRTEANVLTVTIERGDHRGRGECVPYARYGETMASVQAEIQSLPRAFSRVDLGGLLPAGAARNAVDCALWDLEAKEAGQPVWQLAGLSEPSAEITAYTLSLDTPEAMNAQAAKNAFRPLLKTKLGGGAQDVERIRAVRAGALDAKIIVDANEGWTPELYQTLAPVLVDLGVAMVEQPLPAGADEALREIERVLPVCADESCHDSDSLPDLVGKYDMINIKLDKTGGLTEALRLRSAARALGFEVMVGCMVGSSLAMAPAVLIAQGAALVDLDGPLLLGEDRASKLFYDAKGVHPPRPDLWG</sequence>
<dbReference type="InterPro" id="IPR013342">
    <property type="entry name" value="Mandelate_racemase_C"/>
</dbReference>
<protein>
    <recommendedName>
        <fullName evidence="5">Dipeptide epimerase</fullName>
        <ecNumber evidence="5">5.1.1.-</ecNumber>
    </recommendedName>
</protein>
<dbReference type="InterPro" id="IPR034593">
    <property type="entry name" value="DgoD-like"/>
</dbReference>